<dbReference type="Proteomes" id="UP000324800">
    <property type="component" value="Unassembled WGS sequence"/>
</dbReference>
<accession>A0A5J4UTV0</accession>
<proteinExistence type="predicted"/>
<protein>
    <submittedName>
        <fullName evidence="1">Uncharacterized protein</fullName>
    </submittedName>
</protein>
<dbReference type="AlphaFoldDB" id="A0A5J4UTV0"/>
<reference evidence="1 2" key="1">
    <citation type="submission" date="2019-03" db="EMBL/GenBank/DDBJ databases">
        <title>Single cell metagenomics reveals metabolic interactions within the superorganism composed of flagellate Streblomastix strix and complex community of Bacteroidetes bacteria on its surface.</title>
        <authorList>
            <person name="Treitli S.C."/>
            <person name="Kolisko M."/>
            <person name="Husnik F."/>
            <person name="Keeling P."/>
            <person name="Hampl V."/>
        </authorList>
    </citation>
    <scope>NUCLEOTIDE SEQUENCE [LARGE SCALE GENOMIC DNA]</scope>
    <source>
        <strain evidence="1">ST1C</strain>
    </source>
</reference>
<evidence type="ECO:0000313" key="1">
    <source>
        <dbReference type="EMBL" id="KAA6373522.1"/>
    </source>
</evidence>
<name>A0A5J4UTV0_9EUKA</name>
<organism evidence="1 2">
    <name type="scientific">Streblomastix strix</name>
    <dbReference type="NCBI Taxonomy" id="222440"/>
    <lineage>
        <taxon>Eukaryota</taxon>
        <taxon>Metamonada</taxon>
        <taxon>Preaxostyla</taxon>
        <taxon>Oxymonadida</taxon>
        <taxon>Streblomastigidae</taxon>
        <taxon>Streblomastix</taxon>
    </lineage>
</organism>
<comment type="caution">
    <text evidence="1">The sequence shown here is derived from an EMBL/GenBank/DDBJ whole genome shotgun (WGS) entry which is preliminary data.</text>
</comment>
<dbReference type="EMBL" id="SNRW01012682">
    <property type="protein sequence ID" value="KAA6373522.1"/>
    <property type="molecule type" value="Genomic_DNA"/>
</dbReference>
<evidence type="ECO:0000313" key="2">
    <source>
        <dbReference type="Proteomes" id="UP000324800"/>
    </source>
</evidence>
<gene>
    <name evidence="1" type="ORF">EZS28_030953</name>
</gene>
<sequence length="72" mass="7929">MIDCGQGYLIRSLQSRNTRALQYIGPAILQQSIQLVIAPAHIDCTLCLLNQKNISIRSAIVKIISNMKFGTA</sequence>